<protein>
    <submittedName>
        <fullName evidence="8">Nuclease</fullName>
    </submittedName>
</protein>
<sequence>MTLHRSALLRSLAALCLMPMLAVPACFAWGKDGHKMINHLAVTSLPASIPAFLRSPAAVDEITYLGPEPDRWRSPAEPELDAMQAPDHYIDMELADRIAPLPRERYQYIAKLYAYIEAHPDQAREMQPTHIGFQPYITEEVWERLKSAMRDYRQLKAAGKDTMPVQQAIIFYAGWLGHYVADGSQPLHTTIEYNGWVGPNPNHYTTSHHIHSQFESEFVHDNMTDAEVRQYMKPVEPIGDEWTQYWAYLNTTHADVDEVYQLWNEHGFEGKGTAESRKFTAERLAAGADELRNLIVAAWVKSAEPVPEWHDHYDKKDKK</sequence>
<dbReference type="InterPro" id="IPR003154">
    <property type="entry name" value="S1/P1nuclease"/>
</dbReference>
<evidence type="ECO:0000256" key="1">
    <source>
        <dbReference type="ARBA" id="ARBA00022722"/>
    </source>
</evidence>
<keyword evidence="4" id="KW-0378">Hydrolase</keyword>
<dbReference type="AlphaFoldDB" id="A0A7V4XSC8"/>
<feature type="signal peptide" evidence="7">
    <location>
        <begin position="1"/>
        <end position="28"/>
    </location>
</feature>
<dbReference type="GO" id="GO:0016788">
    <property type="term" value="F:hydrolase activity, acting on ester bonds"/>
    <property type="evidence" value="ECO:0007669"/>
    <property type="project" value="InterPro"/>
</dbReference>
<evidence type="ECO:0000256" key="7">
    <source>
        <dbReference type="SAM" id="SignalP"/>
    </source>
</evidence>
<dbReference type="GO" id="GO:0046872">
    <property type="term" value="F:metal ion binding"/>
    <property type="evidence" value="ECO:0007669"/>
    <property type="project" value="UniProtKB-KW"/>
</dbReference>
<name>A0A7V4XSC8_9BACT</name>
<dbReference type="InterPro" id="IPR008947">
    <property type="entry name" value="PLipase_C/P1_nuclease_dom_sf"/>
</dbReference>
<keyword evidence="2" id="KW-0479">Metal-binding</keyword>
<dbReference type="GO" id="GO:0003676">
    <property type="term" value="F:nucleic acid binding"/>
    <property type="evidence" value="ECO:0007669"/>
    <property type="project" value="InterPro"/>
</dbReference>
<evidence type="ECO:0000256" key="3">
    <source>
        <dbReference type="ARBA" id="ARBA00022759"/>
    </source>
</evidence>
<organism evidence="8">
    <name type="scientific">Acidobacterium capsulatum</name>
    <dbReference type="NCBI Taxonomy" id="33075"/>
    <lineage>
        <taxon>Bacteria</taxon>
        <taxon>Pseudomonadati</taxon>
        <taxon>Acidobacteriota</taxon>
        <taxon>Terriglobia</taxon>
        <taxon>Terriglobales</taxon>
        <taxon>Acidobacteriaceae</taxon>
        <taxon>Acidobacterium</taxon>
    </lineage>
</organism>
<evidence type="ECO:0000256" key="4">
    <source>
        <dbReference type="ARBA" id="ARBA00022801"/>
    </source>
</evidence>
<comment type="caution">
    <text evidence="8">The sequence shown here is derived from an EMBL/GenBank/DDBJ whole genome shotgun (WGS) entry which is preliminary data.</text>
</comment>
<reference evidence="8" key="1">
    <citation type="journal article" date="2020" name="mSystems">
        <title>Genome- and Community-Level Interaction Insights into Carbon Utilization and Element Cycling Functions of Hydrothermarchaeota in Hydrothermal Sediment.</title>
        <authorList>
            <person name="Zhou Z."/>
            <person name="Liu Y."/>
            <person name="Xu W."/>
            <person name="Pan J."/>
            <person name="Luo Z.H."/>
            <person name="Li M."/>
        </authorList>
    </citation>
    <scope>NUCLEOTIDE SEQUENCE [LARGE SCALE GENOMIC DNA]</scope>
    <source>
        <strain evidence="8">SpSt-855</strain>
    </source>
</reference>
<keyword evidence="1" id="KW-0540">Nuclease</keyword>
<dbReference type="GO" id="GO:0004519">
    <property type="term" value="F:endonuclease activity"/>
    <property type="evidence" value="ECO:0007669"/>
    <property type="project" value="UniProtKB-KW"/>
</dbReference>
<accession>A0A7V4XSC8</accession>
<dbReference type="GO" id="GO:0006308">
    <property type="term" value="P:DNA catabolic process"/>
    <property type="evidence" value="ECO:0007669"/>
    <property type="project" value="InterPro"/>
</dbReference>
<dbReference type="Gene3D" id="1.10.575.10">
    <property type="entry name" value="P1 Nuclease"/>
    <property type="match status" value="1"/>
</dbReference>
<dbReference type="EMBL" id="DTKL01000030">
    <property type="protein sequence ID" value="HGY94086.1"/>
    <property type="molecule type" value="Genomic_DNA"/>
</dbReference>
<dbReference type="Pfam" id="PF02265">
    <property type="entry name" value="S1-P1_nuclease"/>
    <property type="match status" value="1"/>
</dbReference>
<keyword evidence="5" id="KW-1015">Disulfide bond</keyword>
<evidence type="ECO:0000313" key="8">
    <source>
        <dbReference type="EMBL" id="HGY94086.1"/>
    </source>
</evidence>
<evidence type="ECO:0000256" key="5">
    <source>
        <dbReference type="ARBA" id="ARBA00023157"/>
    </source>
</evidence>
<keyword evidence="7" id="KW-0732">Signal</keyword>
<dbReference type="SUPFAM" id="SSF48537">
    <property type="entry name" value="Phospholipase C/P1 nuclease"/>
    <property type="match status" value="1"/>
</dbReference>
<proteinExistence type="predicted"/>
<keyword evidence="3" id="KW-0255">Endonuclease</keyword>
<feature type="chain" id="PRO_5031370694" evidence="7">
    <location>
        <begin position="29"/>
        <end position="319"/>
    </location>
</feature>
<evidence type="ECO:0000256" key="6">
    <source>
        <dbReference type="ARBA" id="ARBA00023180"/>
    </source>
</evidence>
<evidence type="ECO:0000256" key="2">
    <source>
        <dbReference type="ARBA" id="ARBA00022723"/>
    </source>
</evidence>
<keyword evidence="6" id="KW-0325">Glycoprotein</keyword>
<gene>
    <name evidence="8" type="ORF">ENW50_05300</name>
</gene>